<dbReference type="CDD" id="cd01335">
    <property type="entry name" value="Radical_SAM"/>
    <property type="match status" value="1"/>
</dbReference>
<keyword evidence="5" id="KW-0411">Iron-sulfur</keyword>
<dbReference type="PANTHER" id="PTHR43409">
    <property type="entry name" value="ANAEROBIC MAGNESIUM-PROTOPORPHYRIN IX MONOMETHYL ESTER CYCLASE-RELATED"/>
    <property type="match status" value="1"/>
</dbReference>
<dbReference type="InterPro" id="IPR023404">
    <property type="entry name" value="rSAM_horseshoe"/>
</dbReference>
<feature type="domain" description="Radical SAM core" evidence="6">
    <location>
        <begin position="9"/>
        <end position="246"/>
    </location>
</feature>
<keyword evidence="8" id="KW-1185">Reference proteome</keyword>
<evidence type="ECO:0000256" key="5">
    <source>
        <dbReference type="ARBA" id="ARBA00023014"/>
    </source>
</evidence>
<dbReference type="GeneID" id="29420058"/>
<dbReference type="Gene3D" id="3.80.30.20">
    <property type="entry name" value="tm_1862 like domain"/>
    <property type="match status" value="1"/>
</dbReference>
<dbReference type="GO" id="GO:0046872">
    <property type="term" value="F:metal ion binding"/>
    <property type="evidence" value="ECO:0007669"/>
    <property type="project" value="UniProtKB-KW"/>
</dbReference>
<evidence type="ECO:0000256" key="2">
    <source>
        <dbReference type="ARBA" id="ARBA00022691"/>
    </source>
</evidence>
<evidence type="ECO:0000313" key="8">
    <source>
        <dbReference type="Proteomes" id="UP000019482"/>
    </source>
</evidence>
<proteinExistence type="predicted"/>
<dbReference type="InterPro" id="IPR007197">
    <property type="entry name" value="rSAM"/>
</dbReference>
<organism evidence="7 8">
    <name type="scientific">Clostridium tyrobutyricum DIVETGP</name>
    <dbReference type="NCBI Taxonomy" id="1408889"/>
    <lineage>
        <taxon>Bacteria</taxon>
        <taxon>Bacillati</taxon>
        <taxon>Bacillota</taxon>
        <taxon>Clostridia</taxon>
        <taxon>Eubacteriales</taxon>
        <taxon>Clostridiaceae</taxon>
        <taxon>Clostridium</taxon>
    </lineage>
</organism>
<gene>
    <name evidence="7" type="ORF">CTDIVETGP_0611</name>
</gene>
<dbReference type="OrthoDB" id="9777636at2"/>
<dbReference type="GO" id="GO:0051536">
    <property type="term" value="F:iron-sulfur cluster binding"/>
    <property type="evidence" value="ECO:0007669"/>
    <property type="project" value="UniProtKB-KW"/>
</dbReference>
<dbReference type="Pfam" id="PF04055">
    <property type="entry name" value="Radical_SAM"/>
    <property type="match status" value="1"/>
</dbReference>
<name>W6N379_CLOTY</name>
<dbReference type="EMBL" id="CBXI010000008">
    <property type="protein sequence ID" value="CDL90541.1"/>
    <property type="molecule type" value="Genomic_DNA"/>
</dbReference>
<dbReference type="PROSITE" id="PS51918">
    <property type="entry name" value="RADICAL_SAM"/>
    <property type="match status" value="1"/>
</dbReference>
<dbReference type="InterPro" id="IPR058240">
    <property type="entry name" value="rSAM_sf"/>
</dbReference>
<evidence type="ECO:0000313" key="7">
    <source>
        <dbReference type="EMBL" id="CDL90541.1"/>
    </source>
</evidence>
<dbReference type="InterPro" id="IPR006638">
    <property type="entry name" value="Elp3/MiaA/NifB-like_rSAM"/>
</dbReference>
<sequence length="289" mass="32534">MNYEGIVYRPPSEAYSLIIQITIGCSHNKCTFCSMYKSKNFRIRNLEEIYADLYEAREIYGHVDRIFLADGDALILPVEKLKSILLKIKEVFPECKRVGSYAAPADILRKSYDNLVELKRLGLGILYMGIESGSDNILKQIQKGVTSREIIEAGKKVKSSGINLSVTFISGIGGKEKLKENARESAHVINEINPDYIGLLTLMVEPGTKMYNDIECGNFNVPNPEEIMLETRELIKNINVTNSIFRSNHASNYIALGGTLSKDRDKIIKLIDDALSGKYGYKPENLRRL</sequence>
<protein>
    <submittedName>
        <fullName evidence="7">Oxygen-independent coproporphyrinogen III oxidase, Fe-S oxidoreductase</fullName>
    </submittedName>
</protein>
<comment type="caution">
    <text evidence="7">The sequence shown here is derived from an EMBL/GenBank/DDBJ whole genome shotgun (WGS) entry which is preliminary data.</text>
</comment>
<dbReference type="AlphaFoldDB" id="W6N379"/>
<evidence type="ECO:0000259" key="6">
    <source>
        <dbReference type="PROSITE" id="PS51918"/>
    </source>
</evidence>
<keyword evidence="4" id="KW-0408">Iron</keyword>
<comment type="cofactor">
    <cofactor evidence="1">
        <name>[4Fe-4S] cluster</name>
        <dbReference type="ChEBI" id="CHEBI:49883"/>
    </cofactor>
</comment>
<dbReference type="SUPFAM" id="SSF102114">
    <property type="entry name" value="Radical SAM enzymes"/>
    <property type="match status" value="1"/>
</dbReference>
<dbReference type="SFLD" id="SFLDG01095">
    <property type="entry name" value="Uncharacterised_Radical_SAM_Su"/>
    <property type="match status" value="1"/>
</dbReference>
<keyword evidence="3" id="KW-0479">Metal-binding</keyword>
<dbReference type="SFLD" id="SFLDG01082">
    <property type="entry name" value="B12-binding_domain_containing"/>
    <property type="match status" value="1"/>
</dbReference>
<evidence type="ECO:0000256" key="3">
    <source>
        <dbReference type="ARBA" id="ARBA00022723"/>
    </source>
</evidence>
<evidence type="ECO:0000256" key="1">
    <source>
        <dbReference type="ARBA" id="ARBA00001966"/>
    </source>
</evidence>
<dbReference type="SMART" id="SM00729">
    <property type="entry name" value="Elp3"/>
    <property type="match status" value="1"/>
</dbReference>
<dbReference type="SFLD" id="SFLDS00029">
    <property type="entry name" value="Radical_SAM"/>
    <property type="match status" value="1"/>
</dbReference>
<dbReference type="GO" id="GO:0003824">
    <property type="term" value="F:catalytic activity"/>
    <property type="evidence" value="ECO:0007669"/>
    <property type="project" value="InterPro"/>
</dbReference>
<keyword evidence="2" id="KW-0949">S-adenosyl-L-methionine</keyword>
<dbReference type="PANTHER" id="PTHR43409:SF4">
    <property type="entry name" value="RADICAL SAM SUPERFAMILY PROTEIN"/>
    <property type="match status" value="1"/>
</dbReference>
<dbReference type="RefSeq" id="WP_017750445.1">
    <property type="nucleotide sequence ID" value="NZ_CBXI010000008.1"/>
</dbReference>
<evidence type="ECO:0000256" key="4">
    <source>
        <dbReference type="ARBA" id="ARBA00023004"/>
    </source>
</evidence>
<accession>W6N379</accession>
<dbReference type="InterPro" id="IPR051198">
    <property type="entry name" value="BchE-like"/>
</dbReference>
<dbReference type="Proteomes" id="UP000019482">
    <property type="component" value="Unassembled WGS sequence"/>
</dbReference>
<reference evidence="7 8" key="1">
    <citation type="journal article" date="2015" name="Genome Announc.">
        <title>Draft Genome Sequence of Clostridium tyrobutyricum Strain DIVETGP, Isolated from Cow's Milk for Grana Padano Production.</title>
        <authorList>
            <person name="Soggiu A."/>
            <person name="Piras C."/>
            <person name="Gaiarsa S."/>
            <person name="Sassera D."/>
            <person name="Roncada P."/>
            <person name="Bendixen E."/>
            <person name="Brasca M."/>
            <person name="Bonizzi L."/>
        </authorList>
    </citation>
    <scope>NUCLEOTIDE SEQUENCE [LARGE SCALE GENOMIC DNA]</scope>
    <source>
        <strain evidence="7 8">DIVETGP</strain>
    </source>
</reference>